<evidence type="ECO:0000313" key="2">
    <source>
        <dbReference type="EMBL" id="KAH0570023.1"/>
    </source>
</evidence>
<keyword evidence="1" id="KW-1133">Transmembrane helix</keyword>
<reference evidence="2 3" key="1">
    <citation type="journal article" date="2014" name="PLoS Genet.">
        <title>The Genome of Spironucleus salmonicida Highlights a Fish Pathogen Adapted to Fluctuating Environments.</title>
        <authorList>
            <person name="Xu F."/>
            <person name="Jerlstrom-Hultqvist J."/>
            <person name="Einarsson E."/>
            <person name="Astvaldsson A."/>
            <person name="Svard S.G."/>
            <person name="Andersson J.O."/>
        </authorList>
    </citation>
    <scope>NUCLEOTIDE SEQUENCE [LARGE SCALE GENOMIC DNA]</scope>
    <source>
        <strain evidence="2 3">ATCC 50377</strain>
    </source>
</reference>
<feature type="transmembrane region" description="Helical" evidence="1">
    <location>
        <begin position="279"/>
        <end position="297"/>
    </location>
</feature>
<dbReference type="KEGG" id="ssao:94302020"/>
<dbReference type="AlphaFoldDB" id="A0A9P8LL22"/>
<dbReference type="EMBL" id="AUWU02000008">
    <property type="protein sequence ID" value="KAH0570023.1"/>
    <property type="molecule type" value="Genomic_DNA"/>
</dbReference>
<feature type="transmembrane region" description="Helical" evidence="1">
    <location>
        <begin position="80"/>
        <end position="98"/>
    </location>
</feature>
<feature type="transmembrane region" description="Helical" evidence="1">
    <location>
        <begin position="230"/>
        <end position="251"/>
    </location>
</feature>
<keyword evidence="1" id="KW-0472">Membrane</keyword>
<organism evidence="2 3">
    <name type="scientific">Spironucleus salmonicida</name>
    <dbReference type="NCBI Taxonomy" id="348837"/>
    <lineage>
        <taxon>Eukaryota</taxon>
        <taxon>Metamonada</taxon>
        <taxon>Diplomonadida</taxon>
        <taxon>Hexamitidae</taxon>
        <taxon>Hexamitinae</taxon>
        <taxon>Spironucleus</taxon>
    </lineage>
</organism>
<dbReference type="Proteomes" id="UP000018208">
    <property type="component" value="Unassembled WGS sequence"/>
</dbReference>
<evidence type="ECO:0000256" key="1">
    <source>
        <dbReference type="SAM" id="Phobius"/>
    </source>
</evidence>
<dbReference type="GeneID" id="94302020"/>
<feature type="transmembrane region" description="Helical" evidence="1">
    <location>
        <begin position="44"/>
        <end position="68"/>
    </location>
</feature>
<comment type="caution">
    <text evidence="2">The sequence shown here is derived from an EMBL/GenBank/DDBJ whole genome shotgun (WGS) entry which is preliminary data.</text>
</comment>
<gene>
    <name evidence="2" type="ORF">SS50377_27997</name>
</gene>
<feature type="transmembrane region" description="Helical" evidence="1">
    <location>
        <begin position="161"/>
        <end position="182"/>
    </location>
</feature>
<protein>
    <submittedName>
        <fullName evidence="2">Transmembrane domain-containing protein</fullName>
    </submittedName>
</protein>
<feature type="transmembrane region" description="Helical" evidence="1">
    <location>
        <begin position="188"/>
        <end position="209"/>
    </location>
</feature>
<accession>A0A9P8LL22</accession>
<proteinExistence type="predicted"/>
<keyword evidence="3" id="KW-1185">Reference proteome</keyword>
<keyword evidence="1 2" id="KW-0812">Transmembrane</keyword>
<evidence type="ECO:0000313" key="3">
    <source>
        <dbReference type="Proteomes" id="UP000018208"/>
    </source>
</evidence>
<dbReference type="RefSeq" id="XP_067760796.1">
    <property type="nucleotide sequence ID" value="XM_067911774.1"/>
</dbReference>
<name>A0A9P8LL22_9EUKA</name>
<sequence>MNIIYYSKNSFNQTPQLIYNQYLRFIMHSLNINYTENINSELQLSYVILAAISCIVNAIISLLTLCGAIKNKFNIWSPHFEFFVFISGNILTTVSFIIRWEASITTSESPLYYLGQSMTISSVIVLNNKLQFMMQSSAKQHNPFWVCVNIVHTKKTYLLQLFYALLPQVCIIVVQFITSFLISNHQILMYFNFSIDVLFSIIILYYAVIVGISASQYLTINKDQSTFARLSLIVSFLSVIDSVISQILYFLSSTFQNFDLNVNINAWAIIVFIKDWESLIIIVLEQIFVFLMLKYIYIAMKELKQAMELDYLLDSYE</sequence>